<feature type="chain" id="PRO_5016786371" description="Apple domain-containing protein" evidence="2">
    <location>
        <begin position="24"/>
        <end position="651"/>
    </location>
</feature>
<feature type="compositionally biased region" description="Low complexity" evidence="1">
    <location>
        <begin position="255"/>
        <end position="333"/>
    </location>
</feature>
<feature type="compositionally biased region" description="Low complexity" evidence="1">
    <location>
        <begin position="611"/>
        <end position="620"/>
    </location>
</feature>
<evidence type="ECO:0000256" key="1">
    <source>
        <dbReference type="SAM" id="MobiDB-lite"/>
    </source>
</evidence>
<evidence type="ECO:0000313" key="3">
    <source>
        <dbReference type="EMBL" id="RBR26078.1"/>
    </source>
</evidence>
<feature type="region of interest" description="Disordered" evidence="1">
    <location>
        <begin position="460"/>
        <end position="560"/>
    </location>
</feature>
<proteinExistence type="predicted"/>
<feature type="region of interest" description="Disordered" evidence="1">
    <location>
        <begin position="605"/>
        <end position="625"/>
    </location>
</feature>
<evidence type="ECO:0008006" key="5">
    <source>
        <dbReference type="Google" id="ProtNLM"/>
    </source>
</evidence>
<feature type="compositionally biased region" description="Low complexity" evidence="1">
    <location>
        <begin position="226"/>
        <end position="238"/>
    </location>
</feature>
<name>A0A366SAY7_9HYPO</name>
<comment type="caution">
    <text evidence="3">The sequence shown here is derived from an EMBL/GenBank/DDBJ whole genome shotgun (WGS) entry which is preliminary data.</text>
</comment>
<dbReference type="AlphaFoldDB" id="A0A366SAY7"/>
<dbReference type="GeneID" id="41990553"/>
<feature type="compositionally biased region" description="Polar residues" evidence="1">
    <location>
        <begin position="524"/>
        <end position="533"/>
    </location>
</feature>
<feature type="compositionally biased region" description="Low complexity" evidence="1">
    <location>
        <begin position="486"/>
        <end position="498"/>
    </location>
</feature>
<dbReference type="EMBL" id="QKXC01000030">
    <property type="protein sequence ID" value="RBR26078.1"/>
    <property type="molecule type" value="Genomic_DNA"/>
</dbReference>
<feature type="compositionally biased region" description="Acidic residues" evidence="1">
    <location>
        <begin position="241"/>
        <end position="250"/>
    </location>
</feature>
<dbReference type="Proteomes" id="UP000253153">
    <property type="component" value="Unassembled WGS sequence"/>
</dbReference>
<keyword evidence="2" id="KW-0732">Signal</keyword>
<feature type="region of interest" description="Disordered" evidence="1">
    <location>
        <begin position="105"/>
        <end position="376"/>
    </location>
</feature>
<protein>
    <recommendedName>
        <fullName evidence="5">Apple domain-containing protein</fullName>
    </recommendedName>
</protein>
<organism evidence="3 4">
    <name type="scientific">Fusarium coffeatum</name>
    <dbReference type="NCBI Taxonomy" id="231269"/>
    <lineage>
        <taxon>Eukaryota</taxon>
        <taxon>Fungi</taxon>
        <taxon>Dikarya</taxon>
        <taxon>Ascomycota</taxon>
        <taxon>Pezizomycotina</taxon>
        <taxon>Sordariomycetes</taxon>
        <taxon>Hypocreomycetidae</taxon>
        <taxon>Hypocreales</taxon>
        <taxon>Nectriaceae</taxon>
        <taxon>Fusarium</taxon>
        <taxon>Fusarium incarnatum-equiseti species complex</taxon>
    </lineage>
</organism>
<dbReference type="RefSeq" id="XP_031020669.1">
    <property type="nucleotide sequence ID" value="XM_031155257.1"/>
</dbReference>
<evidence type="ECO:0000313" key="4">
    <source>
        <dbReference type="Proteomes" id="UP000253153"/>
    </source>
</evidence>
<feature type="signal peptide" evidence="2">
    <location>
        <begin position="1"/>
        <end position="23"/>
    </location>
</feature>
<sequence length="651" mass="66476">MQLSNRLVAFTALNPSLISSVLASQTCSQLTGRVYTDGPNGRNFEILCNTSTINGNIFAYYSQGDEFQDCVDRCDSNSNCIAALFLDGSSDCALINTYQGTRSFNGNDLAIARPAPAPTTTSAEPSSAEPTTTEAATTEATSSEAPTAETTSVETTSVESSTNEPFSSETTSAGATSTETTAAESSTIDSSRIQSSATEPSSTEPSSTHGTSSETSSIVQDSTMVSTTDSSYTRTATTEASTDDCDDETSSYEPSATSADSTSTGSASDVQPVTSSTQSLTGSTSAPESSEPSTSPYSTIQTIPAASTSVTTTTEASVPSSLSTSVTSQEVSSIPVSSKSTTTQIYAPPDQATSLIGSSSSETKESGSKTLPSSGVTTMKTTAEGRLPTYLPASDCVWSVYLTMVKYVTCSTGVVPETTTTATYVTVDGSAVTYGPPVIQLPSGCIGGYQVDASGHRYPVVQPTMGSQGYPSGEKNHPSVRPTLASPGGSQPSSGNSQYHVPAPTAGSQGPHVPEQGSEKPSVYPTQGSQGSSHDSKGKPPVSGQDSPKSNGGEPHRTLGETAPTVISAYHTGSPAYPSLASSIHQGQHNTSMTFTVKTATAGGVGEHKASSSSSAEAPSTPVIASGSNKHRSMLWASMAGALVALTMLSV</sequence>
<evidence type="ECO:0000256" key="2">
    <source>
        <dbReference type="SAM" id="SignalP"/>
    </source>
</evidence>
<accession>A0A366SAY7</accession>
<gene>
    <name evidence="3" type="ORF">FIESC28_01106</name>
</gene>
<dbReference type="OrthoDB" id="5106066at2759"/>
<feature type="compositionally biased region" description="Polar residues" evidence="1">
    <location>
        <begin position="334"/>
        <end position="356"/>
    </location>
</feature>
<keyword evidence="4" id="KW-1185">Reference proteome</keyword>
<feature type="compositionally biased region" description="Low complexity" evidence="1">
    <location>
        <begin position="118"/>
        <end position="217"/>
    </location>
</feature>
<reference evidence="3 4" key="1">
    <citation type="submission" date="2018-06" db="EMBL/GenBank/DDBJ databases">
        <title>Fusarium incarnatum-equiseti species complex species 28.</title>
        <authorList>
            <person name="Gardiner D.M."/>
        </authorList>
    </citation>
    <scope>NUCLEOTIDE SEQUENCE [LARGE SCALE GENOMIC DNA]</scope>
    <source>
        <strain evidence="3 4">FIESC_28</strain>
    </source>
</reference>